<reference evidence="5" key="1">
    <citation type="journal article" date="2019" name="Int. J. Syst. Evol. Microbiol.">
        <title>The Global Catalogue of Microorganisms (GCM) 10K type strain sequencing project: providing services to taxonomists for standard genome sequencing and annotation.</title>
        <authorList>
            <consortium name="The Broad Institute Genomics Platform"/>
            <consortium name="The Broad Institute Genome Sequencing Center for Infectious Disease"/>
            <person name="Wu L."/>
            <person name="Ma J."/>
        </authorList>
    </citation>
    <scope>NUCLEOTIDE SEQUENCE [LARGE SCALE GENOMIC DNA]</scope>
    <source>
        <strain evidence="5">CCUG 57942</strain>
    </source>
</reference>
<keyword evidence="5" id="KW-1185">Reference proteome</keyword>
<feature type="chain" id="PRO_5046047620" evidence="2">
    <location>
        <begin position="25"/>
        <end position="490"/>
    </location>
</feature>
<dbReference type="Proteomes" id="UP001597389">
    <property type="component" value="Unassembled WGS sequence"/>
</dbReference>
<comment type="similarity">
    <text evidence="1">Belongs to the sulfatase family.</text>
</comment>
<dbReference type="Gene3D" id="3.30.1120.10">
    <property type="match status" value="1"/>
</dbReference>
<dbReference type="InterPro" id="IPR000917">
    <property type="entry name" value="Sulfatase_N"/>
</dbReference>
<dbReference type="Gene3D" id="3.40.720.10">
    <property type="entry name" value="Alkaline Phosphatase, subunit A"/>
    <property type="match status" value="1"/>
</dbReference>
<dbReference type="PANTHER" id="PTHR42693:SF33">
    <property type="entry name" value="ARYLSULFATASE"/>
    <property type="match status" value="1"/>
</dbReference>
<dbReference type="EMBL" id="JBHUJB010000036">
    <property type="protein sequence ID" value="MFD2159072.1"/>
    <property type="molecule type" value="Genomic_DNA"/>
</dbReference>
<evidence type="ECO:0000313" key="4">
    <source>
        <dbReference type="EMBL" id="MFD2159072.1"/>
    </source>
</evidence>
<dbReference type="PANTHER" id="PTHR42693">
    <property type="entry name" value="ARYLSULFATASE FAMILY MEMBER"/>
    <property type="match status" value="1"/>
</dbReference>
<dbReference type="CDD" id="cd16026">
    <property type="entry name" value="GALNS_like"/>
    <property type="match status" value="1"/>
</dbReference>
<evidence type="ECO:0000313" key="5">
    <source>
        <dbReference type="Proteomes" id="UP001597389"/>
    </source>
</evidence>
<organism evidence="4 5">
    <name type="scientific">Rubritalea tangerina</name>
    <dbReference type="NCBI Taxonomy" id="430798"/>
    <lineage>
        <taxon>Bacteria</taxon>
        <taxon>Pseudomonadati</taxon>
        <taxon>Verrucomicrobiota</taxon>
        <taxon>Verrucomicrobiia</taxon>
        <taxon>Verrucomicrobiales</taxon>
        <taxon>Rubritaleaceae</taxon>
        <taxon>Rubritalea</taxon>
    </lineage>
</organism>
<dbReference type="InterPro" id="IPR017850">
    <property type="entry name" value="Alkaline_phosphatase_core_sf"/>
</dbReference>
<feature type="signal peptide" evidence="2">
    <location>
        <begin position="1"/>
        <end position="24"/>
    </location>
</feature>
<evidence type="ECO:0000256" key="2">
    <source>
        <dbReference type="SAM" id="SignalP"/>
    </source>
</evidence>
<keyword evidence="2" id="KW-0732">Signal</keyword>
<name>A0ABW4ZBN8_9BACT</name>
<proteinExistence type="inferred from homology"/>
<dbReference type="InterPro" id="IPR050738">
    <property type="entry name" value="Sulfatase"/>
</dbReference>
<evidence type="ECO:0000256" key="1">
    <source>
        <dbReference type="ARBA" id="ARBA00008779"/>
    </source>
</evidence>
<protein>
    <submittedName>
        <fullName evidence="4">Sulfatase</fullName>
    </submittedName>
</protein>
<dbReference type="Pfam" id="PF00884">
    <property type="entry name" value="Sulfatase"/>
    <property type="match status" value="1"/>
</dbReference>
<evidence type="ECO:0000259" key="3">
    <source>
        <dbReference type="Pfam" id="PF00884"/>
    </source>
</evidence>
<feature type="domain" description="Sulfatase N-terminal" evidence="3">
    <location>
        <begin position="36"/>
        <end position="368"/>
    </location>
</feature>
<dbReference type="SUPFAM" id="SSF53649">
    <property type="entry name" value="Alkaline phosphatase-like"/>
    <property type="match status" value="1"/>
</dbReference>
<gene>
    <name evidence="4" type="ORF">ACFSW8_09195</name>
</gene>
<accession>A0ABW4ZBN8</accession>
<sequence length="490" mass="54236">MFTKTLHLIGLALLYPSIASYVTAAPSSPRPALEKPNVIIFFLDDSGYGDISHNGNPTIHTPNIDRLAQEGKSFTQFYVGTAACSASRYALLTGRVPGRSGLGSWVIGPGSARHIHTKEVTLAEGLKSAGYKTGMFGKWHLGSPNEKNDMSTDTLPLAHGFDEWVGTNVSHDYGNAQLLQSDINGNTPIKGYSRLAKDLPSDLKASESLTGRYTDAAVKFIQANKEKPFFAYIAHNQPHLGLYASDKFKGKSKRGLLGDVMAEVDDSVARVMKTLKDAGIDKNTLVIFSSDNGPWLMFRNTKQHGKYGEARMHIGYAHPFRDGKGAASWEGGFRVPGIFHWPGVIEPKRELEAASTLDILPTLFKICGASVPTDRSIDGRDIRPLLSSKLSDNKDVAPFKFIYSYSDNKPAAIRQGPWKLHVRTGSQLRDNYGFKADRETPLLFQVEEDLGERIDRAEEQPELAKKMLKELEKHEAQVKKEGTYWDQPKR</sequence>
<dbReference type="RefSeq" id="WP_377089441.1">
    <property type="nucleotide sequence ID" value="NZ_JBHSJL010000014.1"/>
</dbReference>
<dbReference type="Pfam" id="PF14707">
    <property type="entry name" value="Sulfatase_C"/>
    <property type="match status" value="1"/>
</dbReference>
<comment type="caution">
    <text evidence="4">The sequence shown here is derived from an EMBL/GenBank/DDBJ whole genome shotgun (WGS) entry which is preliminary data.</text>
</comment>